<dbReference type="KEGG" id="hhy:Halhy_5420"/>
<dbReference type="eggNOG" id="ENOG502Z8V1">
    <property type="taxonomic scope" value="Bacteria"/>
</dbReference>
<evidence type="ECO:0000313" key="2">
    <source>
        <dbReference type="EMBL" id="AEE53245.1"/>
    </source>
</evidence>
<dbReference type="AlphaFoldDB" id="F4KR07"/>
<dbReference type="Pfam" id="PF18754">
    <property type="entry name" value="Nmad3"/>
    <property type="match status" value="1"/>
</dbReference>
<evidence type="ECO:0000313" key="3">
    <source>
        <dbReference type="Proteomes" id="UP000008461"/>
    </source>
</evidence>
<proteinExistence type="predicted"/>
<accession>F4KR07</accession>
<reference key="2">
    <citation type="submission" date="2011-04" db="EMBL/GenBank/DDBJ databases">
        <title>Complete sequence of chromosome of Haliscomenobacter hydrossis DSM 1100.</title>
        <authorList>
            <consortium name="US DOE Joint Genome Institute (JGI-PGF)"/>
            <person name="Lucas S."/>
            <person name="Han J."/>
            <person name="Lapidus A."/>
            <person name="Bruce D."/>
            <person name="Goodwin L."/>
            <person name="Pitluck S."/>
            <person name="Peters L."/>
            <person name="Kyrpides N."/>
            <person name="Mavromatis K."/>
            <person name="Ivanova N."/>
            <person name="Ovchinnikova G."/>
            <person name="Pagani I."/>
            <person name="Daligault H."/>
            <person name="Detter J.C."/>
            <person name="Han C."/>
            <person name="Land M."/>
            <person name="Hauser L."/>
            <person name="Markowitz V."/>
            <person name="Cheng J.-F."/>
            <person name="Hugenholtz P."/>
            <person name="Woyke T."/>
            <person name="Wu D."/>
            <person name="Verbarg S."/>
            <person name="Frueling A."/>
            <person name="Brambilla E."/>
            <person name="Klenk H.-P."/>
            <person name="Eisen J.A."/>
        </authorList>
    </citation>
    <scope>NUCLEOTIDE SEQUENCE</scope>
    <source>
        <strain>DSM 1100</strain>
    </source>
</reference>
<protein>
    <recommendedName>
        <fullName evidence="1">Nucleotide modification associated domain-containing protein</fullName>
    </recommendedName>
</protein>
<dbReference type="InterPro" id="IPR041135">
    <property type="entry name" value="Nmad3"/>
</dbReference>
<feature type="domain" description="Nucleotide modification associated" evidence="1">
    <location>
        <begin position="2"/>
        <end position="251"/>
    </location>
</feature>
<gene>
    <name evidence="2" type="ordered locus">Halhy_5420</name>
</gene>
<dbReference type="EMBL" id="CP002691">
    <property type="protein sequence ID" value="AEE53245.1"/>
    <property type="molecule type" value="Genomic_DNA"/>
</dbReference>
<sequence>MKIIFSRKGYDLDYGKYPSIILPSSQMLSFPIPSEKDELGFFSSQLFIGEDSLSDVFSDLQHKNTEISHHLDPDLGFYTINKVVSKTIGTFGQVGSAAGHLENQEVNIGDIFLFFGTFQFTKYNNGRLEYLKNEIPFHALFGYLVIDKVIKNVKEIPKNVEHQHLIHHLHFLNKEHKSYFNKKNYIYIGKKFGRFKFSDKIRLSAKKSNKSLWSLPVFFKDIPISYHNGRGEVINDKFMLPTVGKGQEFVFTATKQIEEWIDQLISE</sequence>
<keyword evidence="3" id="KW-1185">Reference proteome</keyword>
<name>F4KR07_HALH1</name>
<reference evidence="2 3" key="1">
    <citation type="journal article" date="2011" name="Stand. Genomic Sci.">
        <title>Complete genome sequence of Haliscomenobacter hydrossis type strain (O).</title>
        <authorList>
            <consortium name="US DOE Joint Genome Institute (JGI-PGF)"/>
            <person name="Daligault H."/>
            <person name="Lapidus A."/>
            <person name="Zeytun A."/>
            <person name="Nolan M."/>
            <person name="Lucas S."/>
            <person name="Del Rio T.G."/>
            <person name="Tice H."/>
            <person name="Cheng J.F."/>
            <person name="Tapia R."/>
            <person name="Han C."/>
            <person name="Goodwin L."/>
            <person name="Pitluck S."/>
            <person name="Liolios K."/>
            <person name="Pagani I."/>
            <person name="Ivanova N."/>
            <person name="Huntemann M."/>
            <person name="Mavromatis K."/>
            <person name="Mikhailova N."/>
            <person name="Pati A."/>
            <person name="Chen A."/>
            <person name="Palaniappan K."/>
            <person name="Land M."/>
            <person name="Hauser L."/>
            <person name="Brambilla E.M."/>
            <person name="Rohde M."/>
            <person name="Verbarg S."/>
            <person name="Goker M."/>
            <person name="Bristow J."/>
            <person name="Eisen J.A."/>
            <person name="Markowitz V."/>
            <person name="Hugenholtz P."/>
            <person name="Kyrpides N.C."/>
            <person name="Klenk H.P."/>
            <person name="Woyke T."/>
        </authorList>
    </citation>
    <scope>NUCLEOTIDE SEQUENCE [LARGE SCALE GENOMIC DNA]</scope>
    <source>
        <strain evidence="3">ATCC 27775 / DSM 1100 / LMG 10767 / O</strain>
    </source>
</reference>
<evidence type="ECO:0000259" key="1">
    <source>
        <dbReference type="Pfam" id="PF18754"/>
    </source>
</evidence>
<dbReference type="STRING" id="760192.Halhy_5420"/>
<dbReference type="Proteomes" id="UP000008461">
    <property type="component" value="Chromosome"/>
</dbReference>
<dbReference type="OrthoDB" id="9772090at2"/>
<dbReference type="HOGENOM" id="CLU_086900_0_0_10"/>
<dbReference type="RefSeq" id="WP_013767779.1">
    <property type="nucleotide sequence ID" value="NC_015510.1"/>
</dbReference>
<organism evidence="2 3">
    <name type="scientific">Haliscomenobacter hydrossis (strain ATCC 27775 / DSM 1100 / LMG 10767 / O)</name>
    <dbReference type="NCBI Taxonomy" id="760192"/>
    <lineage>
        <taxon>Bacteria</taxon>
        <taxon>Pseudomonadati</taxon>
        <taxon>Bacteroidota</taxon>
        <taxon>Saprospiria</taxon>
        <taxon>Saprospirales</taxon>
        <taxon>Haliscomenobacteraceae</taxon>
        <taxon>Haliscomenobacter</taxon>
    </lineage>
</organism>